<protein>
    <submittedName>
        <fullName evidence="1">Uncharacterized protein</fullName>
    </submittedName>
</protein>
<keyword evidence="2" id="KW-1185">Reference proteome</keyword>
<gene>
    <name evidence="1" type="ORF">Vsou_00200</name>
</gene>
<dbReference type="Proteomes" id="UP001060771">
    <property type="component" value="Chromosome"/>
</dbReference>
<accession>A0ABN6SQ26</accession>
<dbReference type="EMBL" id="AP026830">
    <property type="protein sequence ID" value="BDR90927.1"/>
    <property type="molecule type" value="Genomic_DNA"/>
</dbReference>
<reference evidence="2" key="1">
    <citation type="submission" date="2022-09" db="EMBL/GenBank/DDBJ databases">
        <title>Complete genome sequence of Vulcanisaeta souniana.</title>
        <authorList>
            <person name="Kato S."/>
            <person name="Itoh T."/>
            <person name="Ohkuma M."/>
        </authorList>
    </citation>
    <scope>NUCLEOTIDE SEQUENCE [LARGE SCALE GENOMIC DNA]</scope>
    <source>
        <strain evidence="2">JCM 11219</strain>
    </source>
</reference>
<organism evidence="1 2">
    <name type="scientific">Vulcanisaeta souniana JCM 11219</name>
    <dbReference type="NCBI Taxonomy" id="1293586"/>
    <lineage>
        <taxon>Archaea</taxon>
        <taxon>Thermoproteota</taxon>
        <taxon>Thermoprotei</taxon>
        <taxon>Thermoproteales</taxon>
        <taxon>Thermoproteaceae</taxon>
        <taxon>Vulcanisaeta</taxon>
    </lineage>
</organism>
<proteinExistence type="predicted"/>
<sequence length="33" mass="3949">MVPKYFWVIYKAVMVFNPSTHKRESDGKDQFAQ</sequence>
<evidence type="ECO:0000313" key="2">
    <source>
        <dbReference type="Proteomes" id="UP001060771"/>
    </source>
</evidence>
<evidence type="ECO:0000313" key="1">
    <source>
        <dbReference type="EMBL" id="BDR90927.1"/>
    </source>
</evidence>
<name>A0ABN6SQ26_9CREN</name>